<evidence type="ECO:0008006" key="10">
    <source>
        <dbReference type="Google" id="ProtNLM"/>
    </source>
</evidence>
<comment type="caution">
    <text evidence="8">The sequence shown here is derived from an EMBL/GenBank/DDBJ whole genome shotgun (WGS) entry which is preliminary data.</text>
</comment>
<feature type="compositionally biased region" description="Low complexity" evidence="7">
    <location>
        <begin position="341"/>
        <end position="352"/>
    </location>
</feature>
<evidence type="ECO:0000256" key="2">
    <source>
        <dbReference type="ARBA" id="ARBA00004240"/>
    </source>
</evidence>
<reference evidence="8 9" key="1">
    <citation type="journal article" date="2017" name="Biotechnol. Biofuels">
        <title>Differential beta-glucosidase expression as a function of carbon source availability in Talaromyces amestolkiae: a genomic and proteomic approach.</title>
        <authorList>
            <person name="de Eugenio L.I."/>
            <person name="Mendez-Liter J.A."/>
            <person name="Nieto-Dominguez M."/>
            <person name="Alonso L."/>
            <person name="Gil-Munoz J."/>
            <person name="Barriuso J."/>
            <person name="Prieto A."/>
            <person name="Martinez M.J."/>
        </authorList>
    </citation>
    <scope>NUCLEOTIDE SEQUENCE [LARGE SCALE GENOMIC DNA]</scope>
    <source>
        <strain evidence="8 9">CIB</strain>
    </source>
</reference>
<dbReference type="OrthoDB" id="4225476at2759"/>
<comment type="subcellular location">
    <subcellularLocation>
        <location evidence="2">Endoplasmic reticulum</location>
    </subcellularLocation>
    <subcellularLocation>
        <location evidence="3">Membrane</location>
    </subcellularLocation>
    <subcellularLocation>
        <location evidence="1">Mitochondrion</location>
    </subcellularLocation>
</comment>
<evidence type="ECO:0000256" key="1">
    <source>
        <dbReference type="ARBA" id="ARBA00004173"/>
    </source>
</evidence>
<name>A0A364L2X0_TALAM</name>
<keyword evidence="5" id="KW-0496">Mitochondrion</keyword>
<evidence type="ECO:0000256" key="6">
    <source>
        <dbReference type="ARBA" id="ARBA00023136"/>
    </source>
</evidence>
<evidence type="ECO:0000313" key="8">
    <source>
        <dbReference type="EMBL" id="RAO70150.1"/>
    </source>
</evidence>
<dbReference type="PANTHER" id="PTHR48182">
    <property type="entry name" value="PROTEIN SERAC1"/>
    <property type="match status" value="1"/>
</dbReference>
<evidence type="ECO:0000256" key="5">
    <source>
        <dbReference type="ARBA" id="ARBA00023128"/>
    </source>
</evidence>
<gene>
    <name evidence="8" type="ORF">BHQ10_006162</name>
</gene>
<protein>
    <recommendedName>
        <fullName evidence="10">DUF676 domain-containing protein</fullName>
    </recommendedName>
</protein>
<dbReference type="Gene3D" id="3.40.50.1820">
    <property type="entry name" value="alpha/beta hydrolase"/>
    <property type="match status" value="1"/>
</dbReference>
<organism evidence="8 9">
    <name type="scientific">Talaromyces amestolkiae</name>
    <dbReference type="NCBI Taxonomy" id="1196081"/>
    <lineage>
        <taxon>Eukaryota</taxon>
        <taxon>Fungi</taxon>
        <taxon>Dikarya</taxon>
        <taxon>Ascomycota</taxon>
        <taxon>Pezizomycotina</taxon>
        <taxon>Eurotiomycetes</taxon>
        <taxon>Eurotiomycetidae</taxon>
        <taxon>Eurotiales</taxon>
        <taxon>Trichocomaceae</taxon>
        <taxon>Talaromyces</taxon>
        <taxon>Talaromyces sect. Talaromyces</taxon>
    </lineage>
</organism>
<feature type="region of interest" description="Disordered" evidence="7">
    <location>
        <begin position="33"/>
        <end position="61"/>
    </location>
</feature>
<feature type="compositionally biased region" description="Low complexity" evidence="7">
    <location>
        <begin position="37"/>
        <end position="49"/>
    </location>
</feature>
<keyword evidence="9" id="KW-1185">Reference proteome</keyword>
<evidence type="ECO:0000256" key="4">
    <source>
        <dbReference type="ARBA" id="ARBA00022824"/>
    </source>
</evidence>
<proteinExistence type="predicted"/>
<keyword evidence="4" id="KW-0256">Endoplasmic reticulum</keyword>
<dbReference type="Proteomes" id="UP000249363">
    <property type="component" value="Unassembled WGS sequence"/>
</dbReference>
<dbReference type="AlphaFoldDB" id="A0A364L2X0"/>
<dbReference type="GO" id="GO:0016020">
    <property type="term" value="C:membrane"/>
    <property type="evidence" value="ECO:0007669"/>
    <property type="project" value="UniProtKB-SubCell"/>
</dbReference>
<evidence type="ECO:0000256" key="7">
    <source>
        <dbReference type="SAM" id="MobiDB-lite"/>
    </source>
</evidence>
<sequence>MFKLTQYSHFRKSSHFSKKLLEIPKVRSRMAWKGFQRSSRSPATPSESSGDNRQSTEGSSAPIPFPIGIKVLYECPDATVDICFVHGLTGNRESTWTAAGQSEPWPKTLLPSEIRNARILTYGYDAYVVRGSVASNNRLKDHACNLVNALTADRASIKSPTRALIFVAHSLGGLVCKKALLLSQYSGEAHLRGIYECTKAIIFMGTPHEGSWMARWATIPAKCLGIIKSTNTKLLDILDRDNEMLKEIQDEFYTLIGSSRTNGRNIKVTCFYEEQGLSVVGTVVPKDSATLKGYHPISIHANHRDMVKFASSEDQGFRDLCGELVRWSNEIKEEIAKDLADQQQQQQKLQQQPGGGNNRYGNTSSSPSTENAKSGHYHIGQVYNSGGGHQFPAAHFHGNVNF</sequence>
<dbReference type="PANTHER" id="PTHR48182:SF2">
    <property type="entry name" value="PROTEIN SERAC1"/>
    <property type="match status" value="1"/>
</dbReference>
<dbReference type="GeneID" id="63795378"/>
<accession>A0A364L2X0</accession>
<feature type="compositionally biased region" description="Polar residues" evidence="7">
    <location>
        <begin position="359"/>
        <end position="372"/>
    </location>
</feature>
<dbReference type="InterPro" id="IPR052374">
    <property type="entry name" value="SERAC1"/>
</dbReference>
<dbReference type="InterPro" id="IPR029058">
    <property type="entry name" value="AB_hydrolase_fold"/>
</dbReference>
<evidence type="ECO:0000313" key="9">
    <source>
        <dbReference type="Proteomes" id="UP000249363"/>
    </source>
</evidence>
<dbReference type="SUPFAM" id="SSF53474">
    <property type="entry name" value="alpha/beta-Hydrolases"/>
    <property type="match status" value="1"/>
</dbReference>
<feature type="region of interest" description="Disordered" evidence="7">
    <location>
        <begin position="340"/>
        <end position="383"/>
    </location>
</feature>
<keyword evidence="6" id="KW-0472">Membrane</keyword>
<evidence type="ECO:0000256" key="3">
    <source>
        <dbReference type="ARBA" id="ARBA00004370"/>
    </source>
</evidence>
<dbReference type="GO" id="GO:0005783">
    <property type="term" value="C:endoplasmic reticulum"/>
    <property type="evidence" value="ECO:0007669"/>
    <property type="project" value="UniProtKB-SubCell"/>
</dbReference>
<dbReference type="GO" id="GO:0005739">
    <property type="term" value="C:mitochondrion"/>
    <property type="evidence" value="ECO:0007669"/>
    <property type="project" value="UniProtKB-SubCell"/>
</dbReference>
<dbReference type="RefSeq" id="XP_040734666.1">
    <property type="nucleotide sequence ID" value="XM_040878718.1"/>
</dbReference>
<dbReference type="EMBL" id="MIKG01000011">
    <property type="protein sequence ID" value="RAO70150.1"/>
    <property type="molecule type" value="Genomic_DNA"/>
</dbReference>